<name>A0ABT5DQA7_9BACT</name>
<comment type="caution">
    <text evidence="1">The sequence shown here is derived from an EMBL/GenBank/DDBJ whole genome shotgun (WGS) entry which is preliminary data.</text>
</comment>
<protein>
    <submittedName>
        <fullName evidence="1">Uncharacterized protein</fullName>
    </submittedName>
</protein>
<gene>
    <name evidence="1" type="ORF">POL25_02650</name>
</gene>
<dbReference type="EMBL" id="JAQNDL010000001">
    <property type="protein sequence ID" value="MDC0715774.1"/>
    <property type="molecule type" value="Genomic_DNA"/>
</dbReference>
<accession>A0ABT5DQA7</accession>
<organism evidence="1 2">
    <name type="scientific">Nannocystis bainbridge</name>
    <dbReference type="NCBI Taxonomy" id="2995303"/>
    <lineage>
        <taxon>Bacteria</taxon>
        <taxon>Pseudomonadati</taxon>
        <taxon>Myxococcota</taxon>
        <taxon>Polyangia</taxon>
        <taxon>Nannocystales</taxon>
        <taxon>Nannocystaceae</taxon>
        <taxon>Nannocystis</taxon>
    </lineage>
</organism>
<evidence type="ECO:0000313" key="1">
    <source>
        <dbReference type="EMBL" id="MDC0715774.1"/>
    </source>
</evidence>
<evidence type="ECO:0000313" key="2">
    <source>
        <dbReference type="Proteomes" id="UP001221686"/>
    </source>
</evidence>
<dbReference type="Proteomes" id="UP001221686">
    <property type="component" value="Unassembled WGS sequence"/>
</dbReference>
<reference evidence="1 2" key="1">
    <citation type="submission" date="2022-11" db="EMBL/GenBank/DDBJ databases">
        <title>Minimal conservation of predation-associated metabolite biosynthetic gene clusters underscores biosynthetic potential of Myxococcota including descriptions for ten novel species: Archangium lansinium sp. nov., Myxococcus landrumus sp. nov., Nannocystis bai.</title>
        <authorList>
            <person name="Ahearne A."/>
            <person name="Stevens C."/>
            <person name="Dowd S."/>
        </authorList>
    </citation>
    <scope>NUCLEOTIDE SEQUENCE [LARGE SCALE GENOMIC DNA]</scope>
    <source>
        <strain evidence="1 2">BB15-2</strain>
    </source>
</reference>
<sequence length="1059" mass="114507">MSSIQAPVWAFHAEAIDGVGDTHLPIGIHVRALPSARLGLPAAPLVVYRAVLDLDKFKHLVHDGGVTWIDSHGEPRTIPFEVTPDNPVYGYFPAPDVFWAELQAEPGDKLDPPKPPPFKDIGELIKGEFKDEKELEHFVATIDPILGDQQQPAGVLRFEALTSTGVGSAPILSRSSERYALAAWTIQRVRVVGKGSVKGIRWLDDAALKKAQMGDQLWQVWSLPVKQKARYIPTANAESEAKDRVHRAGATRLPMYVAHTATAPVTAPSAIPDDAMVRVDQVRSEIDRWLDLVLDDTSVETWQVTDKQDVDGKDGDIRVPVEPFILAGAVDPDVGHFLGFGDVDTKPPAGAGSLVFYRVRGLWRWRAKQWNSAQQQSFAAAVRADSKAVQASFPELTEWGIGPKEKGPFVDLHATAVAFVGTPPELPPAMTFDSAEDRGWLAEPPPPHVRRALRLLASKFRPHAVAALAATDVRGDRTLHAFPKYGRLIVGEPLPPGLPLPLVVSRPIDQGGPGEGRFEERDAPAGAVFYRLAEGDWFGRWSPWRTLLAPAKARTPPMRPVIEIYPEPPTVAEPVQTGPLHGTITLRIPIPRVSELPPGGAHLASLELDETFEGSPTTTVSYILASPAPAVIDTDPPTPDMLRIVRDGPDLPRCGSRKVTYTARWFDVLGLVSPDALPAQRTITDPRPPPPPPVITELRWTARPDAEGHARVDLDFTTTVGTRYRVFASNETLLLKALQQGGHVTARNEILAAEPGAPRAEKFKQYKALFGWDHFEGLTKQPIVATGTTTRFVHRVSGSLEVLVIYRVLGEGPSGALSEMSQADLVPFAVPNLGPPTRPQVAVLNAGLDPTTDGVKLRVKVPRSKAAPKAWRLRRTSTPTRESLAMRIVDTGPVSGAEVDGEGTSFDILAAAPLKPWRIYKFAVEVQADDPPGAPTVGVILPGEWSEASAAATVSAIPPDPPAAASGIVVQNIPGALQITLTHPHADALGGTPLGPHRFELWRVQPDARPERREVAFIRGAGDTWIGTDPGEAPAGTYVTVSILDPVGRRSDAALSNQI</sequence>
<proteinExistence type="predicted"/>
<keyword evidence="2" id="KW-1185">Reference proteome</keyword>
<dbReference type="RefSeq" id="WP_272084199.1">
    <property type="nucleotide sequence ID" value="NZ_JAQNDL010000001.1"/>
</dbReference>